<proteinExistence type="predicted"/>
<protein>
    <submittedName>
        <fullName evidence="1">Uncharacterized protein</fullName>
    </submittedName>
</protein>
<dbReference type="AlphaFoldDB" id="A0A2P2QQI5"/>
<name>A0A2P2QQI5_RHIMU</name>
<sequence length="27" mass="3295">MEVYFIETNTNSSRSSHTQNLSFHMWF</sequence>
<accession>A0A2P2QQI5</accession>
<evidence type="ECO:0000313" key="1">
    <source>
        <dbReference type="EMBL" id="MBX69217.1"/>
    </source>
</evidence>
<reference evidence="1" key="1">
    <citation type="submission" date="2018-02" db="EMBL/GenBank/DDBJ databases">
        <title>Rhizophora mucronata_Transcriptome.</title>
        <authorList>
            <person name="Meera S.P."/>
            <person name="Sreeshan A."/>
            <person name="Augustine A."/>
        </authorList>
    </citation>
    <scope>NUCLEOTIDE SEQUENCE</scope>
    <source>
        <tissue evidence="1">Leaf</tissue>
    </source>
</reference>
<organism evidence="1">
    <name type="scientific">Rhizophora mucronata</name>
    <name type="common">Asiatic mangrove</name>
    <dbReference type="NCBI Taxonomy" id="61149"/>
    <lineage>
        <taxon>Eukaryota</taxon>
        <taxon>Viridiplantae</taxon>
        <taxon>Streptophyta</taxon>
        <taxon>Embryophyta</taxon>
        <taxon>Tracheophyta</taxon>
        <taxon>Spermatophyta</taxon>
        <taxon>Magnoliopsida</taxon>
        <taxon>eudicotyledons</taxon>
        <taxon>Gunneridae</taxon>
        <taxon>Pentapetalae</taxon>
        <taxon>rosids</taxon>
        <taxon>fabids</taxon>
        <taxon>Malpighiales</taxon>
        <taxon>Rhizophoraceae</taxon>
        <taxon>Rhizophora</taxon>
    </lineage>
</organism>
<dbReference type="EMBL" id="GGEC01088733">
    <property type="protein sequence ID" value="MBX69217.1"/>
    <property type="molecule type" value="Transcribed_RNA"/>
</dbReference>